<feature type="domain" description="4Fe-4S ferredoxin-type" evidence="5">
    <location>
        <begin position="52"/>
        <end position="81"/>
    </location>
</feature>
<dbReference type="AlphaFoldDB" id="C2G0H5"/>
<evidence type="ECO:0000313" key="7">
    <source>
        <dbReference type="Proteomes" id="UP000006241"/>
    </source>
</evidence>
<organism evidence="6 7">
    <name type="scientific">Sphingobacterium spiritivorum ATCC 33300</name>
    <dbReference type="NCBI Taxonomy" id="525372"/>
    <lineage>
        <taxon>Bacteria</taxon>
        <taxon>Pseudomonadati</taxon>
        <taxon>Bacteroidota</taxon>
        <taxon>Sphingobacteriia</taxon>
        <taxon>Sphingobacteriales</taxon>
        <taxon>Sphingobacteriaceae</taxon>
        <taxon>Sphingobacterium</taxon>
    </lineage>
</organism>
<dbReference type="InterPro" id="IPR017900">
    <property type="entry name" value="4Fe4S_Fe_S_CS"/>
</dbReference>
<evidence type="ECO:0000313" key="6">
    <source>
        <dbReference type="EMBL" id="EEI91355.1"/>
    </source>
</evidence>
<dbReference type="GO" id="GO:0046872">
    <property type="term" value="F:metal ion binding"/>
    <property type="evidence" value="ECO:0007669"/>
    <property type="project" value="UniProtKB-KW"/>
</dbReference>
<name>C2G0H5_SPHSI</name>
<dbReference type="Proteomes" id="UP000006241">
    <property type="component" value="Unassembled WGS sequence"/>
</dbReference>
<feature type="domain" description="4Fe-4S ferredoxin-type" evidence="5">
    <location>
        <begin position="14"/>
        <end position="43"/>
    </location>
</feature>
<keyword evidence="2" id="KW-0408">Iron</keyword>
<dbReference type="SUPFAM" id="SSF54862">
    <property type="entry name" value="4Fe-4S ferredoxins"/>
    <property type="match status" value="1"/>
</dbReference>
<accession>C2G0H5</accession>
<dbReference type="PROSITE" id="PS51379">
    <property type="entry name" value="4FE4S_FER_2"/>
    <property type="match status" value="2"/>
</dbReference>
<gene>
    <name evidence="6" type="ORF">HMPREF0765_3075</name>
</gene>
<evidence type="ECO:0000256" key="1">
    <source>
        <dbReference type="ARBA" id="ARBA00022723"/>
    </source>
</evidence>
<keyword evidence="1" id="KW-0479">Metal-binding</keyword>
<dbReference type="GO" id="GO:0051536">
    <property type="term" value="F:iron-sulfur cluster binding"/>
    <property type="evidence" value="ECO:0007669"/>
    <property type="project" value="UniProtKB-KW"/>
</dbReference>
<proteinExistence type="predicted"/>
<dbReference type="InterPro" id="IPR017896">
    <property type="entry name" value="4Fe4S_Fe-S-bd"/>
</dbReference>
<dbReference type="Gene3D" id="3.30.70.20">
    <property type="match status" value="1"/>
</dbReference>
<comment type="caution">
    <text evidence="6">The sequence shown here is derived from an EMBL/GenBank/DDBJ whole genome shotgun (WGS) entry which is preliminary data.</text>
</comment>
<dbReference type="PROSITE" id="PS00198">
    <property type="entry name" value="4FE4S_FER_1"/>
    <property type="match status" value="1"/>
</dbReference>
<evidence type="ECO:0000259" key="5">
    <source>
        <dbReference type="PROSITE" id="PS51379"/>
    </source>
</evidence>
<evidence type="ECO:0000256" key="2">
    <source>
        <dbReference type="ARBA" id="ARBA00023004"/>
    </source>
</evidence>
<dbReference type="EMBL" id="ACHB01000070">
    <property type="protein sequence ID" value="EEI91355.1"/>
    <property type="molecule type" value="Genomic_DNA"/>
</dbReference>
<evidence type="ECO:0000256" key="3">
    <source>
        <dbReference type="ARBA" id="ARBA00023014"/>
    </source>
</evidence>
<evidence type="ECO:0000256" key="4">
    <source>
        <dbReference type="SAM" id="MobiDB-lite"/>
    </source>
</evidence>
<keyword evidence="3" id="KW-0411">Iron-sulfur</keyword>
<feature type="region of interest" description="Disordered" evidence="4">
    <location>
        <begin position="82"/>
        <end position="108"/>
    </location>
</feature>
<dbReference type="RefSeq" id="WP_003008754.1">
    <property type="nucleotide sequence ID" value="NZ_GG668632.1"/>
</dbReference>
<protein>
    <submittedName>
        <fullName evidence="6">4Fe-4S binding domain protein</fullName>
    </submittedName>
</protein>
<dbReference type="Pfam" id="PF12838">
    <property type="entry name" value="Fer4_7"/>
    <property type="match status" value="1"/>
</dbReference>
<reference evidence="6 7" key="1">
    <citation type="submission" date="2009-01" db="EMBL/GenBank/DDBJ databases">
        <authorList>
            <person name="Qin X."/>
            <person name="Bachman B."/>
            <person name="Battles P."/>
            <person name="Bell A."/>
            <person name="Bess C."/>
            <person name="Bickham C."/>
            <person name="Chaboub L."/>
            <person name="Chen D."/>
            <person name="Coyle M."/>
            <person name="Deiros D.R."/>
            <person name="Dinh H."/>
            <person name="Forbes L."/>
            <person name="Fowler G."/>
            <person name="Francisco L."/>
            <person name="Fu Q."/>
            <person name="Gubbala S."/>
            <person name="Hale W."/>
            <person name="Han Y."/>
            <person name="Hemphill L."/>
            <person name="Highlander S.K."/>
            <person name="Hirani K."/>
            <person name="Hogues M."/>
            <person name="Jackson L."/>
            <person name="Jakkamsetti A."/>
            <person name="Javaid M."/>
            <person name="Jiang H."/>
            <person name="Korchina V."/>
            <person name="Kovar C."/>
            <person name="Lara F."/>
            <person name="Lee S."/>
            <person name="Mata R."/>
            <person name="Mathew T."/>
            <person name="Moen C."/>
            <person name="Morales K."/>
            <person name="Munidasa M."/>
            <person name="Nazareth L."/>
            <person name="Ngo R."/>
            <person name="Nguyen L."/>
            <person name="Okwuonu G."/>
            <person name="Ongeri F."/>
            <person name="Patil S."/>
            <person name="Petrosino J."/>
            <person name="Pham C."/>
            <person name="Pham P."/>
            <person name="Pu L.-L."/>
            <person name="Puazo M."/>
            <person name="Raj R."/>
            <person name="Reid J."/>
            <person name="Rouhana J."/>
            <person name="Saada N."/>
            <person name="Shang Y."/>
            <person name="Simmons D."/>
            <person name="Thornton R."/>
            <person name="Warren J."/>
            <person name="Weissenberger G."/>
            <person name="Zhang J."/>
            <person name="Zhang L."/>
            <person name="Zhou C."/>
            <person name="Zhu D."/>
            <person name="Muzny D."/>
            <person name="Worley K."/>
            <person name="Gibbs R."/>
        </authorList>
    </citation>
    <scope>NUCLEOTIDE SEQUENCE [LARGE SCALE GENOMIC DNA]</scope>
    <source>
        <strain evidence="6 7">ATCC 33300</strain>
    </source>
</reference>
<dbReference type="HOGENOM" id="CLU_902856_0_0_10"/>
<feature type="compositionally biased region" description="Gly residues" evidence="4">
    <location>
        <begin position="82"/>
        <end position="102"/>
    </location>
</feature>
<sequence length="308" mass="33302">MSPYGTSNPDYLLDNISLNQEACDGLGYCLPACPMMSLSLVEGYVNGYFNSQTLFVDLGTCIICGLCAEVCPNQAIDVDVPGGGGSSTPGGTDNGGSGGGNASGSNFNALGPTNPINLEKDLDCFDKVPSNNNTVYKITIHVHSAHEGYPTQEYWQGDPGHAYITMEKSNNANVHRLSFGFYPKEDTWVTPTKNAVASGIGEESSNDLRRSDIRYTMIVNEQSFNNAKFSAIVNSNKPYDLNDFNCTDYAIEVFNAAMQNGEKLNVLNSNIGFTTPAGLYSNLDQLRQNGNTKISKSKFYLPFSNSCN</sequence>